<proteinExistence type="predicted"/>
<dbReference type="RefSeq" id="WP_190431316.1">
    <property type="nucleotide sequence ID" value="NZ_JAMPKM010000001.1"/>
</dbReference>
<dbReference type="EMBL" id="JAMPKM010000001">
    <property type="protein sequence ID" value="MEP0815777.1"/>
    <property type="molecule type" value="Genomic_DNA"/>
</dbReference>
<keyword evidence="2" id="KW-1185">Reference proteome</keyword>
<comment type="caution">
    <text evidence="1">The sequence shown here is derived from an EMBL/GenBank/DDBJ whole genome shotgun (WGS) entry which is preliminary data.</text>
</comment>
<protein>
    <submittedName>
        <fullName evidence="1">Uncharacterized protein</fullName>
    </submittedName>
</protein>
<dbReference type="Proteomes" id="UP001464891">
    <property type="component" value="Unassembled WGS sequence"/>
</dbReference>
<evidence type="ECO:0000313" key="1">
    <source>
        <dbReference type="EMBL" id="MEP0815777.1"/>
    </source>
</evidence>
<evidence type="ECO:0000313" key="2">
    <source>
        <dbReference type="Proteomes" id="UP001464891"/>
    </source>
</evidence>
<gene>
    <name evidence="1" type="ORF">NC998_01560</name>
</gene>
<sequence length="161" mass="17281">MNMKLEQWLTVGACLGCTVSITAMLAIALQSDIAPQRISLSLGLPVVDVGAVTQLETATVALEPLQIDDLVDVDWLQSLEPTAVSQSSTGLEDLSLPEKTWEAELVACSSTYNSRLMLFAACELEFLAPPARSIAAASADFPTPSQLLGNTLLRQNLQEYQ</sequence>
<reference evidence="1 2" key="1">
    <citation type="submission" date="2022-04" db="EMBL/GenBank/DDBJ databases">
        <title>Positive selection, recombination, and allopatry shape intraspecific diversity of widespread and dominant cyanobacteria.</title>
        <authorList>
            <person name="Wei J."/>
            <person name="Shu W."/>
            <person name="Hu C."/>
        </authorList>
    </citation>
    <scope>NUCLEOTIDE SEQUENCE [LARGE SCALE GENOMIC DNA]</scope>
    <source>
        <strain evidence="1 2">GB2-A4</strain>
    </source>
</reference>
<name>A0ABV0J1Y5_9CYAN</name>
<organism evidence="1 2">
    <name type="scientific">Trichocoleus desertorum GB2-A4</name>
    <dbReference type="NCBI Taxonomy" id="2933944"/>
    <lineage>
        <taxon>Bacteria</taxon>
        <taxon>Bacillati</taxon>
        <taxon>Cyanobacteriota</taxon>
        <taxon>Cyanophyceae</taxon>
        <taxon>Leptolyngbyales</taxon>
        <taxon>Trichocoleusaceae</taxon>
        <taxon>Trichocoleus</taxon>
    </lineage>
</organism>
<accession>A0ABV0J1Y5</accession>